<feature type="chain" id="PRO_5025373363" evidence="1">
    <location>
        <begin position="22"/>
        <end position="79"/>
    </location>
</feature>
<dbReference type="AlphaFoldDB" id="A0A6B0TXX8"/>
<proteinExistence type="predicted"/>
<organism evidence="2">
    <name type="scientific">Ixodes ricinus</name>
    <name type="common">Common tick</name>
    <name type="synonym">Acarus ricinus</name>
    <dbReference type="NCBI Taxonomy" id="34613"/>
    <lineage>
        <taxon>Eukaryota</taxon>
        <taxon>Metazoa</taxon>
        <taxon>Ecdysozoa</taxon>
        <taxon>Arthropoda</taxon>
        <taxon>Chelicerata</taxon>
        <taxon>Arachnida</taxon>
        <taxon>Acari</taxon>
        <taxon>Parasitiformes</taxon>
        <taxon>Ixodida</taxon>
        <taxon>Ixodoidea</taxon>
        <taxon>Ixodidae</taxon>
        <taxon>Ixodinae</taxon>
        <taxon>Ixodes</taxon>
    </lineage>
</organism>
<accession>A0A6B0TXX8</accession>
<feature type="signal peptide" evidence="1">
    <location>
        <begin position="1"/>
        <end position="21"/>
    </location>
</feature>
<name>A0A6B0TXX8_IXORI</name>
<protein>
    <submittedName>
        <fullName evidence="2">Putative secreted protein</fullName>
    </submittedName>
</protein>
<evidence type="ECO:0000256" key="1">
    <source>
        <dbReference type="SAM" id="SignalP"/>
    </source>
</evidence>
<reference evidence="2" key="1">
    <citation type="submission" date="2019-12" db="EMBL/GenBank/DDBJ databases">
        <title>An insight into the sialome of adult female Ixodes ricinus ticks feeding for 6 days.</title>
        <authorList>
            <person name="Perner J."/>
            <person name="Ribeiro J.M.C."/>
        </authorList>
    </citation>
    <scope>NUCLEOTIDE SEQUENCE</scope>
    <source>
        <strain evidence="2">Semi-engorged</strain>
        <tissue evidence="2">Salivary glands</tissue>
    </source>
</reference>
<keyword evidence="1" id="KW-0732">Signal</keyword>
<dbReference type="EMBL" id="GIFC01002085">
    <property type="protein sequence ID" value="MXU84168.1"/>
    <property type="molecule type" value="Transcribed_RNA"/>
</dbReference>
<evidence type="ECO:0000313" key="2">
    <source>
        <dbReference type="EMBL" id="MXU84168.1"/>
    </source>
</evidence>
<sequence length="79" mass="9285">MPMTQALFCIFPLSLSVFTLAVHFRKNRLYKNKVRRVCQISRRGMQEFCSATLFRHSFQSKMCLQRLPLVEDCCFDGTC</sequence>